<dbReference type="VEuPathDB" id="FungiDB:SI65_02311"/>
<comment type="caution">
    <text evidence="2">The sequence shown here is derived from an EMBL/GenBank/DDBJ whole genome shotgun (WGS) entry which is preliminary data.</text>
</comment>
<name>A0A1E3BKP2_ASPCR</name>
<evidence type="ECO:0000259" key="1">
    <source>
        <dbReference type="Pfam" id="PF24626"/>
    </source>
</evidence>
<sequence>MVMVSTKNWNTGRPSKKLNYQWAGPFQVLAKEGNAFRIELPASVKVHPVINPEYLRKATTTEPLPGQQAEEPPPITVDDQDEWEVEEVIAS</sequence>
<reference evidence="2 3" key="1">
    <citation type="journal article" date="2016" name="BMC Genomics">
        <title>Comparative genomic and transcriptomic analyses of the Fuzhuan brick tea-fermentation fungus Aspergillus cristatus.</title>
        <authorList>
            <person name="Ge Y."/>
            <person name="Wang Y."/>
            <person name="Liu Y."/>
            <person name="Tan Y."/>
            <person name="Ren X."/>
            <person name="Zhang X."/>
            <person name="Hyde K.D."/>
            <person name="Liu Y."/>
            <person name="Liu Z."/>
        </authorList>
    </citation>
    <scope>NUCLEOTIDE SEQUENCE [LARGE SCALE GENOMIC DNA]</scope>
    <source>
        <strain evidence="2 3">GZAAS20.1005</strain>
    </source>
</reference>
<gene>
    <name evidence="2" type="ORF">SI65_02311</name>
</gene>
<keyword evidence="3" id="KW-1185">Reference proteome</keyword>
<evidence type="ECO:0000313" key="2">
    <source>
        <dbReference type="EMBL" id="ODM21467.1"/>
    </source>
</evidence>
<proteinExistence type="predicted"/>
<protein>
    <recommendedName>
        <fullName evidence="1">Tf2-1-like SH3-like domain-containing protein</fullName>
    </recommendedName>
</protein>
<dbReference type="OrthoDB" id="4364638at2759"/>
<dbReference type="Pfam" id="PF24626">
    <property type="entry name" value="SH3_Tf2-1"/>
    <property type="match status" value="1"/>
</dbReference>
<feature type="domain" description="Tf2-1-like SH3-like" evidence="1">
    <location>
        <begin position="1"/>
        <end position="58"/>
    </location>
</feature>
<accession>A0A1E3BKP2</accession>
<dbReference type="AlphaFoldDB" id="A0A1E3BKP2"/>
<evidence type="ECO:0000313" key="3">
    <source>
        <dbReference type="Proteomes" id="UP000094569"/>
    </source>
</evidence>
<dbReference type="EMBL" id="JXNT01000002">
    <property type="protein sequence ID" value="ODM21467.1"/>
    <property type="molecule type" value="Genomic_DNA"/>
</dbReference>
<organism evidence="2 3">
    <name type="scientific">Aspergillus cristatus</name>
    <name type="common">Chinese Fuzhuan brick tea-fermentation fungus</name>
    <name type="synonym">Eurotium cristatum</name>
    <dbReference type="NCBI Taxonomy" id="573508"/>
    <lineage>
        <taxon>Eukaryota</taxon>
        <taxon>Fungi</taxon>
        <taxon>Dikarya</taxon>
        <taxon>Ascomycota</taxon>
        <taxon>Pezizomycotina</taxon>
        <taxon>Eurotiomycetes</taxon>
        <taxon>Eurotiomycetidae</taxon>
        <taxon>Eurotiales</taxon>
        <taxon>Aspergillaceae</taxon>
        <taxon>Aspergillus</taxon>
        <taxon>Aspergillus subgen. Aspergillus</taxon>
    </lineage>
</organism>
<dbReference type="Proteomes" id="UP000094569">
    <property type="component" value="Unassembled WGS sequence"/>
</dbReference>
<dbReference type="InterPro" id="IPR056924">
    <property type="entry name" value="SH3_Tf2-1"/>
</dbReference>